<comment type="caution">
    <text evidence="1">The sequence shown here is derived from an EMBL/GenBank/DDBJ whole genome shotgun (WGS) entry which is preliminary data.</text>
</comment>
<keyword evidence="2" id="KW-1185">Reference proteome</keyword>
<gene>
    <name evidence="1" type="ORF">HMPREF9445_01988</name>
</gene>
<evidence type="ECO:0000313" key="1">
    <source>
        <dbReference type="EMBL" id="EGF51496.1"/>
    </source>
</evidence>
<organism evidence="1 2">
    <name type="scientific">Bacteroides clarus YIT 12056</name>
    <dbReference type="NCBI Taxonomy" id="762984"/>
    <lineage>
        <taxon>Bacteria</taxon>
        <taxon>Pseudomonadati</taxon>
        <taxon>Bacteroidota</taxon>
        <taxon>Bacteroidia</taxon>
        <taxon>Bacteroidales</taxon>
        <taxon>Bacteroidaceae</taxon>
        <taxon>Bacteroides</taxon>
    </lineage>
</organism>
<name>A0ABN0CNA1_9BACE</name>
<proteinExistence type="predicted"/>
<reference evidence="1 2" key="1">
    <citation type="submission" date="2011-02" db="EMBL/GenBank/DDBJ databases">
        <authorList>
            <person name="Weinstock G."/>
            <person name="Sodergren E."/>
            <person name="Clifton S."/>
            <person name="Fulton L."/>
            <person name="Fulton B."/>
            <person name="Courtney L."/>
            <person name="Fronick C."/>
            <person name="Harrison M."/>
            <person name="Strong C."/>
            <person name="Farmer C."/>
            <person name="Delahaunty K."/>
            <person name="Markovic C."/>
            <person name="Hall O."/>
            <person name="Minx P."/>
            <person name="Tomlinson C."/>
            <person name="Mitreva M."/>
            <person name="Hou S."/>
            <person name="Chen J."/>
            <person name="Wollam A."/>
            <person name="Pepin K.H."/>
            <person name="Johnson M."/>
            <person name="Bhonagiri V."/>
            <person name="Zhang X."/>
            <person name="Suruliraj S."/>
            <person name="Warren W."/>
            <person name="Chinwalla A."/>
            <person name="Mardis E.R."/>
            <person name="Wilson R.K."/>
        </authorList>
    </citation>
    <scope>NUCLEOTIDE SEQUENCE [LARGE SCALE GENOMIC DNA]</scope>
    <source>
        <strain evidence="1 2">YIT 12056</strain>
    </source>
</reference>
<accession>A0ABN0CNA1</accession>
<protein>
    <submittedName>
        <fullName evidence="1">Uncharacterized protein</fullName>
    </submittedName>
</protein>
<dbReference type="EMBL" id="AFBM01000022">
    <property type="protein sequence ID" value="EGF51496.1"/>
    <property type="molecule type" value="Genomic_DNA"/>
</dbReference>
<sequence>MSSIVFGFYDCRLKSRLILYVAEYFSGSYGWKTDENRIETDELGVLNERVFR</sequence>
<dbReference type="Proteomes" id="UP000010321">
    <property type="component" value="Unassembled WGS sequence"/>
</dbReference>
<evidence type="ECO:0000313" key="2">
    <source>
        <dbReference type="Proteomes" id="UP000010321"/>
    </source>
</evidence>